<dbReference type="EMBL" id="AMRI01000027">
    <property type="protein sequence ID" value="EKE68904.1"/>
    <property type="molecule type" value="Genomic_DNA"/>
</dbReference>
<comment type="caution">
    <text evidence="1">The sequence shown here is derived from an EMBL/GenBank/DDBJ whole genome shotgun (WGS) entry which is preliminary data.</text>
</comment>
<dbReference type="OrthoDB" id="9769898at2"/>
<dbReference type="RefSeq" id="WP_008486108.1">
    <property type="nucleotide sequence ID" value="NZ_AMRI01000027.1"/>
</dbReference>
<dbReference type="Proteomes" id="UP000006755">
    <property type="component" value="Unassembled WGS sequence"/>
</dbReference>
<dbReference type="AlphaFoldDB" id="K2JE67"/>
<name>K2JE67_9GAMM</name>
<dbReference type="Pfam" id="PF05960">
    <property type="entry name" value="DUF885"/>
    <property type="match status" value="1"/>
</dbReference>
<keyword evidence="2" id="KW-1185">Reference proteome</keyword>
<protein>
    <recommendedName>
        <fullName evidence="3">Lipoprotein</fullName>
    </recommendedName>
</protein>
<dbReference type="PANTHER" id="PTHR33361">
    <property type="entry name" value="GLR0591 PROTEIN"/>
    <property type="match status" value="1"/>
</dbReference>
<proteinExistence type="predicted"/>
<dbReference type="eggNOG" id="COG4805">
    <property type="taxonomic scope" value="Bacteria"/>
</dbReference>
<gene>
    <name evidence="1" type="ORF">B3C1_16004</name>
</gene>
<evidence type="ECO:0000313" key="1">
    <source>
        <dbReference type="EMBL" id="EKE68904.1"/>
    </source>
</evidence>
<dbReference type="PANTHER" id="PTHR33361:SF2">
    <property type="entry name" value="DUF885 DOMAIN-CONTAINING PROTEIN"/>
    <property type="match status" value="1"/>
</dbReference>
<evidence type="ECO:0008006" key="3">
    <source>
        <dbReference type="Google" id="ProtNLM"/>
    </source>
</evidence>
<dbReference type="PATRIC" id="fig|745411.4.peg.3148"/>
<accession>K2JE67</accession>
<organism evidence="1 2">
    <name type="scientific">Gallaecimonas xiamenensis 3-C-1</name>
    <dbReference type="NCBI Taxonomy" id="745411"/>
    <lineage>
        <taxon>Bacteria</taxon>
        <taxon>Pseudomonadati</taxon>
        <taxon>Pseudomonadota</taxon>
        <taxon>Gammaproteobacteria</taxon>
        <taxon>Enterobacterales</taxon>
        <taxon>Gallaecimonadaceae</taxon>
        <taxon>Gallaecimonas</taxon>
    </lineage>
</organism>
<evidence type="ECO:0000313" key="2">
    <source>
        <dbReference type="Proteomes" id="UP000006755"/>
    </source>
</evidence>
<dbReference type="STRING" id="745411.B3C1_16004"/>
<dbReference type="InterPro" id="IPR010281">
    <property type="entry name" value="DUF885"/>
</dbReference>
<reference evidence="1 2" key="1">
    <citation type="journal article" date="2012" name="J. Bacteriol.">
        <title>Genome Sequence of Gallaecimonas xiamenensis Type Strain 3-C-1.</title>
        <authorList>
            <person name="Lai Q."/>
            <person name="Wang L."/>
            <person name="Wang W."/>
            <person name="Shao Z."/>
        </authorList>
    </citation>
    <scope>NUCLEOTIDE SEQUENCE [LARGE SCALE GENOMIC DNA]</scope>
    <source>
        <strain evidence="1 2">3-C-1</strain>
    </source>
</reference>
<sequence length="575" mass="64523">MKKSLLLLSLTSLGLAAEPAWVDTSNQYAAPVLEQMAKYSPEMGSYLGLEAYDGKTLDLSKGVYERSQKDSAAILAKLKAELAKEKDPRVQQDLGIMIATVDRGLASSKLEHDQLLPFYNVGETLFQGLQSLLDERNSDARKAKAVERLKSYAGLSGKPSLVAEARARTEERLKVKGLIGPYQREVEQGLANTQRYLQGIKQLFEANKLEGWQPAFDKLSGELTDYDAWVKTTLLPHARDSHVLPEALYANALKNYGVNMAPRELMERALFGYAEIRDEMQSLAGRIAKEQGFKSSDYRDVIRELKKRQLIGPAILPFYEKRLASIEQMVRDHNIVTLPSREANIRLASEAESAAQPAPHMNPPRLIGNKGEYGEFVLPLNNPNAGGKLQDDFTNESFAWTLTIHEARPGHELQFSKMVESGVSQARAIFAFNSANVEGWALYSEAIMKQYLPLDGQLFSLQARLQRAARAFLDPMLNLGMISPDDAKKVLMDDVVLSEPFATQEVDRYTFRAPGQATSYYYGYMALRELRTKVELKLKDKFDQQAFHDFILAQGLLPPELLEKAVMADFVPKYR</sequence>